<keyword evidence="12" id="KW-1185">Reference proteome</keyword>
<dbReference type="SMART" id="SM01274">
    <property type="entry name" value="malic"/>
    <property type="match status" value="1"/>
</dbReference>
<dbReference type="Pfam" id="PF00390">
    <property type="entry name" value="malic"/>
    <property type="match status" value="1"/>
</dbReference>
<dbReference type="FunFam" id="3.40.50.720:FF:000095">
    <property type="entry name" value="NADP-dependent malic enzyme"/>
    <property type="match status" value="1"/>
</dbReference>
<gene>
    <name evidence="11" type="primary">sfcA</name>
    <name evidence="11" type="ORF">PSSA1_v1c6430</name>
</gene>
<evidence type="ECO:0000256" key="5">
    <source>
        <dbReference type="PIRSR" id="PIRSR000106-1"/>
    </source>
</evidence>
<dbReference type="Gene3D" id="3.40.50.10380">
    <property type="entry name" value="Malic enzyme, N-terminal domain"/>
    <property type="match status" value="1"/>
</dbReference>
<dbReference type="FunFam" id="3.40.50.10380:FF:000003">
    <property type="entry name" value="NADP-dependent malic enzyme"/>
    <property type="match status" value="1"/>
</dbReference>
<evidence type="ECO:0000256" key="1">
    <source>
        <dbReference type="ARBA" id="ARBA00001936"/>
    </source>
</evidence>
<feature type="binding site" evidence="6">
    <location>
        <position position="285"/>
    </location>
    <ligand>
        <name>(S)-malate</name>
        <dbReference type="ChEBI" id="CHEBI:15589"/>
    </ligand>
</feature>
<evidence type="ECO:0000259" key="9">
    <source>
        <dbReference type="SMART" id="SM00919"/>
    </source>
</evidence>
<dbReference type="PIRSF" id="PIRSF000106">
    <property type="entry name" value="ME"/>
    <property type="match status" value="1"/>
</dbReference>
<accession>A0A421NUK1</accession>
<feature type="active site" description="Proton donor" evidence="5">
    <location>
        <position position="36"/>
    </location>
</feature>
<dbReference type="InterPro" id="IPR046346">
    <property type="entry name" value="Aminoacid_DH-like_N_sf"/>
</dbReference>
<evidence type="ECO:0000256" key="3">
    <source>
        <dbReference type="ARBA" id="ARBA00022723"/>
    </source>
</evidence>
<evidence type="ECO:0000313" key="11">
    <source>
        <dbReference type="EMBL" id="RMI87693.1"/>
    </source>
</evidence>
<dbReference type="PRINTS" id="PR00072">
    <property type="entry name" value="MALOXRDTASE"/>
</dbReference>
<evidence type="ECO:0000256" key="8">
    <source>
        <dbReference type="RuleBase" id="RU003427"/>
    </source>
</evidence>
<dbReference type="InterPro" id="IPR036291">
    <property type="entry name" value="NAD(P)-bd_dom_sf"/>
</dbReference>
<dbReference type="InterPro" id="IPR001891">
    <property type="entry name" value="Malic_OxRdtase"/>
</dbReference>
<dbReference type="SMART" id="SM00919">
    <property type="entry name" value="Malic_M"/>
    <property type="match status" value="1"/>
</dbReference>
<name>A0A421NUK1_9MOLU</name>
<feature type="active site" description="Proton acceptor" evidence="5">
    <location>
        <position position="91"/>
    </location>
</feature>
<dbReference type="InterPro" id="IPR012302">
    <property type="entry name" value="Malic_NAD-bd"/>
</dbReference>
<dbReference type="GO" id="GO:0004470">
    <property type="term" value="F:malic enzyme activity"/>
    <property type="evidence" value="ECO:0007669"/>
    <property type="project" value="InterPro"/>
</dbReference>
<evidence type="ECO:0000256" key="2">
    <source>
        <dbReference type="ARBA" id="ARBA00008785"/>
    </source>
</evidence>
<dbReference type="OrthoDB" id="9805787at2"/>
<keyword evidence="3 7" id="KW-0479">Metal-binding</keyword>
<organism evidence="11 12">
    <name type="scientific">Candidatus Phytoplasma solani</name>
    <dbReference type="NCBI Taxonomy" id="69896"/>
    <lineage>
        <taxon>Bacteria</taxon>
        <taxon>Bacillati</taxon>
        <taxon>Mycoplasmatota</taxon>
        <taxon>Mollicutes</taxon>
        <taxon>Acholeplasmatales</taxon>
        <taxon>Acholeplasmataceae</taxon>
        <taxon>Candidatus Phytoplasma</taxon>
        <taxon>16SrXII (Stolbur group)</taxon>
    </lineage>
</organism>
<dbReference type="GO" id="GO:0046872">
    <property type="term" value="F:metal ion binding"/>
    <property type="evidence" value="ECO:0007669"/>
    <property type="project" value="UniProtKB-KW"/>
</dbReference>
<feature type="domain" description="Malic enzyme N-terminal" evidence="10">
    <location>
        <begin position="15"/>
        <end position="148"/>
    </location>
</feature>
<dbReference type="GO" id="GO:0016616">
    <property type="term" value="F:oxidoreductase activity, acting on the CH-OH group of donors, NAD or NADP as acceptor"/>
    <property type="evidence" value="ECO:0007669"/>
    <property type="project" value="InterPro"/>
</dbReference>
<dbReference type="KEGG" id="psol:S284_00730"/>
<feature type="binding site" evidence="7">
    <location>
        <position position="159"/>
    </location>
    <ligand>
        <name>a divalent metal cation</name>
        <dbReference type="ChEBI" id="CHEBI:60240"/>
    </ligand>
</feature>
<dbReference type="Gene3D" id="3.40.50.720">
    <property type="entry name" value="NAD(P)-binding Rossmann-like Domain"/>
    <property type="match status" value="1"/>
</dbReference>
<feature type="domain" description="Malic enzyme NAD-binding" evidence="9">
    <location>
        <begin position="160"/>
        <end position="383"/>
    </location>
</feature>
<dbReference type="InterPro" id="IPR037062">
    <property type="entry name" value="Malic_N_dom_sf"/>
</dbReference>
<dbReference type="SUPFAM" id="SSF53223">
    <property type="entry name" value="Aminoacid dehydrogenase-like, N-terminal domain"/>
    <property type="match status" value="1"/>
</dbReference>
<protein>
    <submittedName>
        <fullName evidence="11">Malic enzyme</fullName>
    </submittedName>
</protein>
<comment type="cofactor">
    <cofactor evidence="1">
        <name>Mn(2+)</name>
        <dbReference type="ChEBI" id="CHEBI:29035"/>
    </cofactor>
</comment>
<dbReference type="PANTHER" id="PTHR43237">
    <property type="entry name" value="NADP-DEPENDENT MALIC ENZYME"/>
    <property type="match status" value="1"/>
</dbReference>
<dbReference type="STRING" id="69896.S284_00730"/>
<evidence type="ECO:0000313" key="12">
    <source>
        <dbReference type="Proteomes" id="UP000283896"/>
    </source>
</evidence>
<evidence type="ECO:0000256" key="4">
    <source>
        <dbReference type="ARBA" id="ARBA00023002"/>
    </source>
</evidence>
<comment type="cofactor">
    <cofactor evidence="7">
        <name>Mg(2+)</name>
        <dbReference type="ChEBI" id="CHEBI:18420"/>
    </cofactor>
    <cofactor evidence="7">
        <name>Mn(2+)</name>
        <dbReference type="ChEBI" id="CHEBI:29035"/>
    </cofactor>
    <text evidence="7">Divalent metal cations. Prefers magnesium or manganese.</text>
</comment>
<feature type="binding site" evidence="7">
    <location>
        <position position="134"/>
    </location>
    <ligand>
        <name>a divalent metal cation</name>
        <dbReference type="ChEBI" id="CHEBI:60240"/>
    </ligand>
</feature>
<dbReference type="AlphaFoldDB" id="A0A421NUK1"/>
<keyword evidence="4" id="KW-0560">Oxidoreductase</keyword>
<comment type="caution">
    <text evidence="11">The sequence shown here is derived from an EMBL/GenBank/DDBJ whole genome shotgun (WGS) entry which is preliminary data.</text>
</comment>
<dbReference type="Pfam" id="PF03949">
    <property type="entry name" value="Malic_M"/>
    <property type="match status" value="1"/>
</dbReference>
<dbReference type="SUPFAM" id="SSF51735">
    <property type="entry name" value="NAD(P)-binding Rossmann-fold domains"/>
    <property type="match status" value="1"/>
</dbReference>
<dbReference type="InterPro" id="IPR012301">
    <property type="entry name" value="Malic_N_dom"/>
</dbReference>
<dbReference type="InterPro" id="IPR045213">
    <property type="entry name" value="Malic_NAD-bd_bact_type"/>
</dbReference>
<comment type="similarity">
    <text evidence="2 8">Belongs to the malic enzymes family.</text>
</comment>
<dbReference type="CDD" id="cd05311">
    <property type="entry name" value="NAD_bind_2_malic_enz"/>
    <property type="match status" value="1"/>
</dbReference>
<evidence type="ECO:0000256" key="6">
    <source>
        <dbReference type="PIRSR" id="PIRSR000106-2"/>
    </source>
</evidence>
<dbReference type="GO" id="GO:0051287">
    <property type="term" value="F:NAD binding"/>
    <property type="evidence" value="ECO:0007669"/>
    <property type="project" value="InterPro"/>
</dbReference>
<proteinExistence type="inferred from homology"/>
<evidence type="ECO:0000259" key="10">
    <source>
        <dbReference type="SMART" id="SM01274"/>
    </source>
</evidence>
<feature type="binding site" evidence="7">
    <location>
        <position position="133"/>
    </location>
    <ligand>
        <name>a divalent metal cation</name>
        <dbReference type="ChEBI" id="CHEBI:60240"/>
    </ligand>
</feature>
<evidence type="ECO:0000256" key="7">
    <source>
        <dbReference type="PIRSR" id="PIRSR000106-3"/>
    </source>
</evidence>
<dbReference type="InterPro" id="IPR051674">
    <property type="entry name" value="Malate_Decarboxylase"/>
</dbReference>
<feature type="binding site" evidence="6">
    <location>
        <position position="315"/>
    </location>
    <ligand>
        <name>(S)-malate</name>
        <dbReference type="ChEBI" id="CHEBI:15589"/>
    </ligand>
</feature>
<dbReference type="PANTHER" id="PTHR43237:SF4">
    <property type="entry name" value="NADP-DEPENDENT MALIC ENZYME"/>
    <property type="match status" value="1"/>
</dbReference>
<sequence>MNLKEKALQLHEKNKGKLAIISKVKVENLNDLSLAYTPGVAEPCLKIKENKNNVYRYTTKGNMVGVVTNGTAVLGLGDIGPHASLPVMEGKAILFKEFAGVDAFPICIDSKDTKEIINVVEKIAPVFGAINLEDIKAPECIEIEDALKAKLDIPVFHDDQHGTAIVASAGILNALKVVGKSIEDAQIVISGAGSAGMAVAKMLFLLKPKNIVLVDKKGALHKEDVTLNKEQYKLAQITNIYHEKGLLKEIIKGKDIFIGVSAPGIVTSQMVSTMNKDAIVFAMANPIPEIMPDEAKKGGARIVATGRSDFPNQVNNCLAFPGVFRGALDAKATQINEEMKKAAVYALKAIIEDKDLNEENILPSAFNKEVVIKISSAVAQAAQRTGVVRQ</sequence>
<dbReference type="EMBL" id="MPBG01000012">
    <property type="protein sequence ID" value="RMI87693.1"/>
    <property type="molecule type" value="Genomic_DNA"/>
</dbReference>
<dbReference type="RefSeq" id="WP_023161196.1">
    <property type="nucleotide sequence ID" value="NC_022588.1"/>
</dbReference>
<reference evidence="12" key="1">
    <citation type="submission" date="2016-11" db="EMBL/GenBank/DDBJ databases">
        <title>Genome sequence of Candidatus Phytoplasma solani strain SA-1.</title>
        <authorList>
            <person name="Haryono M."/>
            <person name="Samarzija I."/>
            <person name="Seruga Music M."/>
            <person name="Hogenhout S."/>
            <person name="Kuo C.-H."/>
        </authorList>
    </citation>
    <scope>NUCLEOTIDE SEQUENCE [LARGE SCALE GENOMIC DNA]</scope>
    <source>
        <strain evidence="12">SA-1</strain>
    </source>
</reference>
<dbReference type="Proteomes" id="UP000283896">
    <property type="component" value="Unassembled WGS sequence"/>
</dbReference>